<name>A0A8H6MY34_9PEZI</name>
<sequence>MSGFFNPNHARILQHLRNQLRRRNPSPPPPGPSGIKLLYDSPEPAVAYVDVLSRSKALSSASSLERRRSASADAPSSEETSAAGAIGGDNSKESVRYPFQEGGGGGGPQRPTQAMTAEVCKSNAAGVRIAPTYPDSHYIEQYSSDMLDIFAADQVEDPSHDEHADFPACVAPPPVWMLPFDADLEARFTRIRSAGPSLWEESSSSVFFTELEKALGILREHCLITEEPDGSVAMHRILQLAARKWLSKDPSESAFESEALHAMVRAFPIAHYENLDQCRKMLPHAHAVLRSNVADNGQTVLLWSILYENLARFYINVGQSGAVPQLF</sequence>
<feature type="compositionally biased region" description="Low complexity" evidence="1">
    <location>
        <begin position="71"/>
        <end position="83"/>
    </location>
</feature>
<reference evidence="2 3" key="1">
    <citation type="journal article" date="2020" name="Phytopathology">
        <title>Genome Sequence Resources of Colletotrichum truncatum, C. plurivorum, C. musicola, and C. sojae: Four Species Pathogenic to Soybean (Glycine max).</title>
        <authorList>
            <person name="Rogerio F."/>
            <person name="Boufleur T.R."/>
            <person name="Ciampi-Guillardi M."/>
            <person name="Sukno S.A."/>
            <person name="Thon M.R."/>
            <person name="Massola Junior N.S."/>
            <person name="Baroncelli R."/>
        </authorList>
    </citation>
    <scope>NUCLEOTIDE SEQUENCE [LARGE SCALE GENOMIC DNA]</scope>
    <source>
        <strain evidence="2 3">LFN0009</strain>
    </source>
</reference>
<gene>
    <name evidence="2" type="ORF">CSOJ01_05181</name>
</gene>
<keyword evidence="3" id="KW-1185">Reference proteome</keyword>
<dbReference type="Proteomes" id="UP000652219">
    <property type="component" value="Unassembled WGS sequence"/>
</dbReference>
<accession>A0A8H6MY34</accession>
<evidence type="ECO:0000313" key="3">
    <source>
        <dbReference type="Proteomes" id="UP000652219"/>
    </source>
</evidence>
<evidence type="ECO:0000313" key="2">
    <source>
        <dbReference type="EMBL" id="KAF6812476.1"/>
    </source>
</evidence>
<proteinExistence type="predicted"/>
<organism evidence="2 3">
    <name type="scientific">Colletotrichum sojae</name>
    <dbReference type="NCBI Taxonomy" id="2175907"/>
    <lineage>
        <taxon>Eukaryota</taxon>
        <taxon>Fungi</taxon>
        <taxon>Dikarya</taxon>
        <taxon>Ascomycota</taxon>
        <taxon>Pezizomycotina</taxon>
        <taxon>Sordariomycetes</taxon>
        <taxon>Hypocreomycetidae</taxon>
        <taxon>Glomerellales</taxon>
        <taxon>Glomerellaceae</taxon>
        <taxon>Colletotrichum</taxon>
        <taxon>Colletotrichum orchidearum species complex</taxon>
    </lineage>
</organism>
<dbReference type="AlphaFoldDB" id="A0A8H6MY34"/>
<evidence type="ECO:0000256" key="1">
    <source>
        <dbReference type="SAM" id="MobiDB-lite"/>
    </source>
</evidence>
<dbReference type="EMBL" id="WIGN01000063">
    <property type="protein sequence ID" value="KAF6812476.1"/>
    <property type="molecule type" value="Genomic_DNA"/>
</dbReference>
<feature type="region of interest" description="Disordered" evidence="1">
    <location>
        <begin position="59"/>
        <end position="113"/>
    </location>
</feature>
<feature type="region of interest" description="Disordered" evidence="1">
    <location>
        <begin position="19"/>
        <end position="39"/>
    </location>
</feature>
<protein>
    <submittedName>
        <fullName evidence="2">Kinesin light chain</fullName>
    </submittedName>
</protein>
<comment type="caution">
    <text evidence="2">The sequence shown here is derived from an EMBL/GenBank/DDBJ whole genome shotgun (WGS) entry which is preliminary data.</text>
</comment>